<name>A0A1M6FT54_9FLAO</name>
<accession>A0A1M6FT54</accession>
<feature type="transmembrane region" description="Helical" evidence="1">
    <location>
        <begin position="107"/>
        <end position="132"/>
    </location>
</feature>
<reference evidence="3" key="1">
    <citation type="submission" date="2016-11" db="EMBL/GenBank/DDBJ databases">
        <authorList>
            <person name="Varghese N."/>
            <person name="Submissions S."/>
        </authorList>
    </citation>
    <scope>NUCLEOTIDE SEQUENCE [LARGE SCALE GENOMIC DNA]</scope>
    <source>
        <strain evidence="3">DSM 18829</strain>
    </source>
</reference>
<dbReference type="STRING" id="415425.SAMN05444363_2331"/>
<feature type="transmembrane region" description="Helical" evidence="1">
    <location>
        <begin position="189"/>
        <end position="211"/>
    </location>
</feature>
<dbReference type="OrthoDB" id="1254489at2"/>
<feature type="transmembrane region" description="Helical" evidence="1">
    <location>
        <begin position="395"/>
        <end position="416"/>
    </location>
</feature>
<feature type="transmembrane region" description="Helical" evidence="1">
    <location>
        <begin position="152"/>
        <end position="169"/>
    </location>
</feature>
<feature type="transmembrane region" description="Helical" evidence="1">
    <location>
        <begin position="264"/>
        <end position="279"/>
    </location>
</feature>
<evidence type="ECO:0000256" key="1">
    <source>
        <dbReference type="SAM" id="Phobius"/>
    </source>
</evidence>
<keyword evidence="1" id="KW-0472">Membrane</keyword>
<protein>
    <recommendedName>
        <fullName evidence="4">Oligosaccharide repeat unit polymerase</fullName>
    </recommendedName>
</protein>
<feature type="transmembrane region" description="Helical" evidence="1">
    <location>
        <begin position="448"/>
        <end position="469"/>
    </location>
</feature>
<dbReference type="EMBL" id="FQZI01000004">
    <property type="protein sequence ID" value="SHJ00894.1"/>
    <property type="molecule type" value="Genomic_DNA"/>
</dbReference>
<keyword evidence="3" id="KW-1185">Reference proteome</keyword>
<sequence>MNFKLSNKVYFIIQLISWIFYSIFLFRIICVVDDSEIVYAVMLCGIIMYMTLNQFVKNWYIKGRPLLLDWFRLSTFLFIILDFFGMIDGLGGEFNSFKEYVVKKEYVLPSVLVVFIGVLGLKISENLAKIFWNKKQNNSQDQINYRISYPDFFYFISILIALIQLYLMLSGEVGYGTFQENTASDISFLFQIVFLLSSMILSVYSIFKYLYKYKNSTFNICFFIYFGVQILYGFLSGMKESIITPFIIVLIPFLMGGNKIPKNIFYSLVFLGVLIYPLNDNYRAILRDKPSIDRNDALGIALVKTFDSDFSDNFSEGADSFSDRLSLFPYIIYTVENENSWNYYKNMDRYIYLPVAWILPRFIIPDKPKSETGEILNYMVRGWSGNSLSATTYGWAYFEGGYFYVLILFVFFGLFISYYQHRFATNIFLGLLMYIIVLVQLLKVESDIYFLISGILQSTLIAFIFYRVFIKRTNSKS</sequence>
<organism evidence="2 3">
    <name type="scientific">Flavobacterium terrae</name>
    <dbReference type="NCBI Taxonomy" id="415425"/>
    <lineage>
        <taxon>Bacteria</taxon>
        <taxon>Pseudomonadati</taxon>
        <taxon>Bacteroidota</taxon>
        <taxon>Flavobacteriia</taxon>
        <taxon>Flavobacteriales</taxon>
        <taxon>Flavobacteriaceae</taxon>
        <taxon>Flavobacterium</taxon>
    </lineage>
</organism>
<feature type="transmembrane region" description="Helical" evidence="1">
    <location>
        <begin position="423"/>
        <end position="442"/>
    </location>
</feature>
<dbReference type="AlphaFoldDB" id="A0A1M6FT54"/>
<proteinExistence type="predicted"/>
<keyword evidence="1" id="KW-1133">Transmembrane helix</keyword>
<feature type="transmembrane region" description="Helical" evidence="1">
    <location>
        <begin position="67"/>
        <end position="87"/>
    </location>
</feature>
<evidence type="ECO:0008006" key="4">
    <source>
        <dbReference type="Google" id="ProtNLM"/>
    </source>
</evidence>
<feature type="transmembrane region" description="Helical" evidence="1">
    <location>
        <begin position="241"/>
        <end position="257"/>
    </location>
</feature>
<dbReference type="Proteomes" id="UP000184488">
    <property type="component" value="Unassembled WGS sequence"/>
</dbReference>
<dbReference type="RefSeq" id="WP_073311630.1">
    <property type="nucleotide sequence ID" value="NZ_FQZI01000004.1"/>
</dbReference>
<feature type="transmembrane region" description="Helical" evidence="1">
    <location>
        <begin position="37"/>
        <end position="55"/>
    </location>
</feature>
<feature type="transmembrane region" description="Helical" evidence="1">
    <location>
        <begin position="9"/>
        <end position="31"/>
    </location>
</feature>
<feature type="transmembrane region" description="Helical" evidence="1">
    <location>
        <begin position="218"/>
        <end position="235"/>
    </location>
</feature>
<keyword evidence="1" id="KW-0812">Transmembrane</keyword>
<gene>
    <name evidence="2" type="ORF">SAMN05444363_2331</name>
</gene>
<evidence type="ECO:0000313" key="3">
    <source>
        <dbReference type="Proteomes" id="UP000184488"/>
    </source>
</evidence>
<evidence type="ECO:0000313" key="2">
    <source>
        <dbReference type="EMBL" id="SHJ00894.1"/>
    </source>
</evidence>